<evidence type="ECO:0000256" key="13">
    <source>
        <dbReference type="ARBA" id="ARBA00034078"/>
    </source>
</evidence>
<comment type="similarity">
    <text evidence="3">Belongs to the succinate dehydrogenase/fumarate reductase iron-sulfur protein family.</text>
</comment>
<dbReference type="Gene3D" id="1.10.1060.10">
    <property type="entry name" value="Alpha-helical ferredoxin"/>
    <property type="match status" value="1"/>
</dbReference>
<dbReference type="NCBIfam" id="TIGR00384">
    <property type="entry name" value="dhsB"/>
    <property type="match status" value="1"/>
</dbReference>
<evidence type="ECO:0000256" key="10">
    <source>
        <dbReference type="ARBA" id="ARBA00023004"/>
    </source>
</evidence>
<dbReference type="PROSITE" id="PS00198">
    <property type="entry name" value="4FE4S_FER_1"/>
    <property type="match status" value="1"/>
</dbReference>
<evidence type="ECO:0000259" key="14">
    <source>
        <dbReference type="PROSITE" id="PS51379"/>
    </source>
</evidence>
<dbReference type="SUPFAM" id="SSF46548">
    <property type="entry name" value="alpha-helical ferredoxin"/>
    <property type="match status" value="1"/>
</dbReference>
<organism evidence="15 16">
    <name type="scientific">Candidatus Blochmannia ocreatus</name>
    <name type="common">nom. nud.</name>
    <dbReference type="NCBI Taxonomy" id="251538"/>
    <lineage>
        <taxon>Bacteria</taxon>
        <taxon>Pseudomonadati</taxon>
        <taxon>Pseudomonadota</taxon>
        <taxon>Gammaproteobacteria</taxon>
        <taxon>Enterobacterales</taxon>
        <taxon>Enterobacteriaceae</taxon>
        <taxon>ant endosymbionts</taxon>
        <taxon>Candidatus Blochmanniella</taxon>
    </lineage>
</organism>
<dbReference type="SUPFAM" id="SSF54292">
    <property type="entry name" value="2Fe-2S ferredoxin-like"/>
    <property type="match status" value="1"/>
</dbReference>
<dbReference type="InterPro" id="IPR012675">
    <property type="entry name" value="Beta-grasp_dom_sf"/>
</dbReference>
<feature type="domain" description="4Fe-4S ferredoxin-type" evidence="14">
    <location>
        <begin position="141"/>
        <end position="171"/>
    </location>
</feature>
<evidence type="ECO:0000256" key="7">
    <source>
        <dbReference type="ARBA" id="ARBA00022714"/>
    </source>
</evidence>
<comment type="cofactor">
    <cofactor evidence="2">
        <name>[4Fe-4S] cluster</name>
        <dbReference type="ChEBI" id="CHEBI:49883"/>
    </cofactor>
</comment>
<dbReference type="InterPro" id="IPR017900">
    <property type="entry name" value="4Fe4S_Fe_S_CS"/>
</dbReference>
<dbReference type="Proteomes" id="UP001056834">
    <property type="component" value="Chromosome"/>
</dbReference>
<evidence type="ECO:0000313" key="16">
    <source>
        <dbReference type="Proteomes" id="UP001056834"/>
    </source>
</evidence>
<dbReference type="NCBIfam" id="NF004616">
    <property type="entry name" value="PRK05950.1"/>
    <property type="match status" value="1"/>
</dbReference>
<keyword evidence="8" id="KW-0479">Metal-binding</keyword>
<comment type="cofactor">
    <cofactor evidence="1">
        <name>[3Fe-4S] cluster</name>
        <dbReference type="ChEBI" id="CHEBI:21137"/>
    </cofactor>
</comment>
<evidence type="ECO:0000256" key="8">
    <source>
        <dbReference type="ARBA" id="ARBA00022723"/>
    </source>
</evidence>
<gene>
    <name evidence="15" type="ORF">M9405_01575</name>
</gene>
<keyword evidence="6" id="KW-0816">Tricarboxylic acid cycle</keyword>
<reference evidence="15" key="1">
    <citation type="submission" date="2022-05" db="EMBL/GenBank/DDBJ databases">
        <title>Impact of host demography and evolutionary history on endosymbiont molecular evolution: a test in carpenter ants (Genus Camponotus) and their Blochmannia endosymbionts.</title>
        <authorList>
            <person name="Manthey J.D."/>
            <person name="Giron J.C."/>
            <person name="Hruska J.P."/>
        </authorList>
    </citation>
    <scope>NUCLEOTIDE SEQUENCE</scope>
    <source>
        <strain evidence="15">C-006</strain>
    </source>
</reference>
<dbReference type="EMBL" id="CP097762">
    <property type="protein sequence ID" value="URJ25390.1"/>
    <property type="molecule type" value="Genomic_DNA"/>
</dbReference>
<keyword evidence="12" id="KW-0003">3Fe-4S</keyword>
<evidence type="ECO:0000256" key="11">
    <source>
        <dbReference type="ARBA" id="ARBA00023014"/>
    </source>
</evidence>
<keyword evidence="5" id="KW-0004">4Fe-4S</keyword>
<evidence type="ECO:0000256" key="5">
    <source>
        <dbReference type="ARBA" id="ARBA00022485"/>
    </source>
</evidence>
<comment type="cofactor">
    <cofactor evidence="13">
        <name>[2Fe-2S] cluster</name>
        <dbReference type="ChEBI" id="CHEBI:190135"/>
    </cofactor>
</comment>
<evidence type="ECO:0000256" key="12">
    <source>
        <dbReference type="ARBA" id="ARBA00023291"/>
    </source>
</evidence>
<evidence type="ECO:0000256" key="9">
    <source>
        <dbReference type="ARBA" id="ARBA00023002"/>
    </source>
</evidence>
<accession>A0ABY4SWP4</accession>
<dbReference type="InterPro" id="IPR050573">
    <property type="entry name" value="SDH/FRD_Iron-Sulfur"/>
</dbReference>
<dbReference type="InterPro" id="IPR036010">
    <property type="entry name" value="2Fe-2S_ferredoxin-like_sf"/>
</dbReference>
<keyword evidence="16" id="KW-1185">Reference proteome</keyword>
<proteinExistence type="inferred from homology"/>
<evidence type="ECO:0000256" key="1">
    <source>
        <dbReference type="ARBA" id="ARBA00001927"/>
    </source>
</evidence>
<evidence type="ECO:0000256" key="3">
    <source>
        <dbReference type="ARBA" id="ARBA00009433"/>
    </source>
</evidence>
<sequence>MHIKLSVYRFHPEINNNYYMQNYTLDFTKTHNFTVLDALIKLKTQDPTLTFRRSCREGVCGSDGMNINGINKLACTTSLIKLYKENYPKPIIIRPLTGFPVIRDLVVDMRQFYEQYEKVQPFLINFHHNQSSHENLQSPEERSKLDGSYECILCACCSSACPSVWWHPSKFIGPAGLLTLYRFLMDSRDTNYQKRLESFNDSFSVFRCHNIMNCINVCPKKLNPAKAIGHIKRMIAKNAMRINNKKKSS</sequence>
<keyword evidence="7" id="KW-0001">2Fe-2S</keyword>
<dbReference type="PANTHER" id="PTHR11921:SF29">
    <property type="entry name" value="SUCCINATE DEHYDROGENASE [UBIQUINONE] IRON-SULFUR SUBUNIT, MITOCHONDRIAL"/>
    <property type="match status" value="1"/>
</dbReference>
<evidence type="ECO:0000256" key="2">
    <source>
        <dbReference type="ARBA" id="ARBA00001966"/>
    </source>
</evidence>
<dbReference type="InterPro" id="IPR025192">
    <property type="entry name" value="Succ_DH/fum_Rdtase_N"/>
</dbReference>
<keyword evidence="11" id="KW-0411">Iron-sulfur</keyword>
<protein>
    <recommendedName>
        <fullName evidence="4">succinate dehydrogenase</fullName>
        <ecNumber evidence="4">1.3.5.1</ecNumber>
    </recommendedName>
</protein>
<name>A0ABY4SWP4_9ENTR</name>
<keyword evidence="10" id="KW-0408">Iron</keyword>
<evidence type="ECO:0000313" key="15">
    <source>
        <dbReference type="EMBL" id="URJ25390.1"/>
    </source>
</evidence>
<dbReference type="InterPro" id="IPR004489">
    <property type="entry name" value="Succ_DH/fum_Rdtase_Fe-S"/>
</dbReference>
<dbReference type="RefSeq" id="WP_250223521.1">
    <property type="nucleotide sequence ID" value="NZ_CP097762.1"/>
</dbReference>
<dbReference type="Pfam" id="PF13183">
    <property type="entry name" value="Fer4_8"/>
    <property type="match status" value="1"/>
</dbReference>
<dbReference type="InterPro" id="IPR017896">
    <property type="entry name" value="4Fe4S_Fe-S-bd"/>
</dbReference>
<dbReference type="EC" id="1.3.5.1" evidence="4"/>
<keyword evidence="9" id="KW-0560">Oxidoreductase</keyword>
<evidence type="ECO:0000256" key="4">
    <source>
        <dbReference type="ARBA" id="ARBA00012792"/>
    </source>
</evidence>
<dbReference type="Gene3D" id="3.10.20.30">
    <property type="match status" value="1"/>
</dbReference>
<evidence type="ECO:0000256" key="6">
    <source>
        <dbReference type="ARBA" id="ARBA00022532"/>
    </source>
</evidence>
<dbReference type="Pfam" id="PF13085">
    <property type="entry name" value="Fer2_3"/>
    <property type="match status" value="1"/>
</dbReference>
<dbReference type="InterPro" id="IPR009051">
    <property type="entry name" value="Helical_ferredxn"/>
</dbReference>
<dbReference type="PROSITE" id="PS51379">
    <property type="entry name" value="4FE4S_FER_2"/>
    <property type="match status" value="1"/>
</dbReference>
<dbReference type="PANTHER" id="PTHR11921">
    <property type="entry name" value="SUCCINATE DEHYDROGENASE IRON-SULFUR PROTEIN"/>
    <property type="match status" value="1"/>
</dbReference>